<dbReference type="PATRIC" id="fig|1121318.3.peg.3458"/>
<dbReference type="Pfam" id="PF12788">
    <property type="entry name" value="YmaF"/>
    <property type="match status" value="1"/>
</dbReference>
<keyword evidence="3" id="KW-1185">Reference proteome</keyword>
<accession>A0A0L6Z6G1</accession>
<evidence type="ECO:0000313" key="3">
    <source>
        <dbReference type="Proteomes" id="UP000037043"/>
    </source>
</evidence>
<evidence type="ECO:0000313" key="2">
    <source>
        <dbReference type="EMBL" id="KOA18557.1"/>
    </source>
</evidence>
<dbReference type="InterPro" id="IPR024307">
    <property type="entry name" value="YmaF"/>
</dbReference>
<gene>
    <name evidence="2" type="ORF">CLHOM_34590</name>
</gene>
<proteinExistence type="predicted"/>
<dbReference type="STRING" id="36844.SAMN04488501_10120"/>
<dbReference type="Proteomes" id="UP000037043">
    <property type="component" value="Unassembled WGS sequence"/>
</dbReference>
<dbReference type="EMBL" id="LHUR01000042">
    <property type="protein sequence ID" value="KOA18557.1"/>
    <property type="molecule type" value="Genomic_DNA"/>
</dbReference>
<feature type="compositionally biased region" description="Basic and acidic residues" evidence="1">
    <location>
        <begin position="37"/>
        <end position="47"/>
    </location>
</feature>
<organism evidence="2 3">
    <name type="scientific">Clostridium homopropionicum DSM 5847</name>
    <dbReference type="NCBI Taxonomy" id="1121318"/>
    <lineage>
        <taxon>Bacteria</taxon>
        <taxon>Bacillati</taxon>
        <taxon>Bacillota</taxon>
        <taxon>Clostridia</taxon>
        <taxon>Eubacteriales</taxon>
        <taxon>Clostridiaceae</taxon>
        <taxon>Clostridium</taxon>
    </lineage>
</organism>
<protein>
    <submittedName>
        <fullName evidence="2">YmaF family protein</fullName>
    </submittedName>
</protein>
<evidence type="ECO:0000256" key="1">
    <source>
        <dbReference type="SAM" id="MobiDB-lite"/>
    </source>
</evidence>
<reference evidence="3" key="1">
    <citation type="submission" date="2015-08" db="EMBL/GenBank/DDBJ databases">
        <title>Genome sequence of the strict anaerobe Clostridium homopropionicum LuHBu1 (DSM 5847T).</title>
        <authorList>
            <person name="Poehlein A."/>
            <person name="Beck M."/>
            <person name="Schiel-Bengelsdorf B."/>
            <person name="Bengelsdorf F.R."/>
            <person name="Daniel R."/>
            <person name="Duerre P."/>
        </authorList>
    </citation>
    <scope>NUCLEOTIDE SEQUENCE [LARGE SCALE GENOMIC DNA]</scope>
    <source>
        <strain evidence="3">DSM 5847</strain>
    </source>
</reference>
<dbReference type="RefSeq" id="WP_052222891.1">
    <property type="nucleotide sequence ID" value="NZ_LHUR01000042.1"/>
</dbReference>
<sequence>MDQHSHSFAGYTTYEQGHIHHYGHITEKAPSGVPHRHSMEGETTYNHEHDHKYETETGPAILLPNGLHYHNFRTKVSYDHGHIHYIVGYTSAD</sequence>
<dbReference type="AlphaFoldDB" id="A0A0L6Z6G1"/>
<comment type="caution">
    <text evidence="2">The sequence shown here is derived from an EMBL/GenBank/DDBJ whole genome shotgun (WGS) entry which is preliminary data.</text>
</comment>
<name>A0A0L6Z6G1_9CLOT</name>
<feature type="region of interest" description="Disordered" evidence="1">
    <location>
        <begin position="26"/>
        <end position="47"/>
    </location>
</feature>